<evidence type="ECO:0000256" key="7">
    <source>
        <dbReference type="ARBA" id="ARBA00022840"/>
    </source>
</evidence>
<dbReference type="PANTHER" id="PTHR41523:SF7">
    <property type="entry name" value="HISTIDINE KINASE"/>
    <property type="match status" value="1"/>
</dbReference>
<dbReference type="SUPFAM" id="SSF55785">
    <property type="entry name" value="PYP-like sensor domain (PAS domain)"/>
    <property type="match status" value="1"/>
</dbReference>
<evidence type="ECO:0000256" key="4">
    <source>
        <dbReference type="ARBA" id="ARBA00022679"/>
    </source>
</evidence>
<dbReference type="InterPro" id="IPR035965">
    <property type="entry name" value="PAS-like_dom_sf"/>
</dbReference>
<dbReference type="GO" id="GO:0005524">
    <property type="term" value="F:ATP binding"/>
    <property type="evidence" value="ECO:0007669"/>
    <property type="project" value="UniProtKB-KW"/>
</dbReference>
<protein>
    <recommendedName>
        <fullName evidence="2">histidine kinase</fullName>
        <ecNumber evidence="2">2.7.13.3</ecNumber>
    </recommendedName>
</protein>
<dbReference type="GO" id="GO:0004673">
    <property type="term" value="F:protein histidine kinase activity"/>
    <property type="evidence" value="ECO:0007669"/>
    <property type="project" value="UniProtKB-EC"/>
</dbReference>
<dbReference type="EC" id="2.7.13.3" evidence="2"/>
<keyword evidence="5" id="KW-0547">Nucleotide-binding</keyword>
<evidence type="ECO:0000256" key="3">
    <source>
        <dbReference type="ARBA" id="ARBA00022553"/>
    </source>
</evidence>
<gene>
    <name evidence="9" type="ORF">G7078_08225</name>
</gene>
<dbReference type="AlphaFoldDB" id="A0A6G7ZPC1"/>
<dbReference type="Pfam" id="PF07536">
    <property type="entry name" value="HWE_HK"/>
    <property type="match status" value="1"/>
</dbReference>
<reference evidence="9 10" key="1">
    <citation type="submission" date="2020-03" db="EMBL/GenBank/DDBJ databases">
        <title>Sphingomonas sp. nov., isolated from fish.</title>
        <authorList>
            <person name="Hyun D.-W."/>
            <person name="Bae J.-W."/>
        </authorList>
    </citation>
    <scope>NUCLEOTIDE SEQUENCE [LARGE SCALE GENOMIC DNA]</scope>
    <source>
        <strain evidence="9 10">HDW15C</strain>
    </source>
</reference>
<dbReference type="InterPro" id="IPR011102">
    <property type="entry name" value="Sig_transdc_His_kinase_HWE"/>
</dbReference>
<accession>A0A6G7ZPC1</accession>
<evidence type="ECO:0000313" key="9">
    <source>
        <dbReference type="EMBL" id="QIL02769.1"/>
    </source>
</evidence>
<evidence type="ECO:0000256" key="2">
    <source>
        <dbReference type="ARBA" id="ARBA00012438"/>
    </source>
</evidence>
<dbReference type="InterPro" id="IPR000014">
    <property type="entry name" value="PAS"/>
</dbReference>
<sequence>MNTSDSAIKERVVDRHAACLASQDCVKILDGSGTIQFFNEEGLAIMEIDDLAMVHGRYWPELWPEESRELLESALDGARSNGVVTLVADCPTAKGTDKTWEVTVASIPAPSGHYCVISRDITDRQAREQQKTLLMQELSHRMKNSFSMVQAIAEQTFQSAAGDSLRTFHARLAALGSANNLLLQSSWSATPMRGLVERVLRVEAEPDQFDLSGPDISVAPDAALSMSLLLHEMATNAVKYGALSTPAGKVRVEWQVEGSHFVLHWKETDGPAVEAPETTGFGSRLIGLGICNSRDVSIAFDPAGVQARFRAPLADVRDS</sequence>
<keyword evidence="3" id="KW-0597">Phosphoprotein</keyword>
<evidence type="ECO:0000313" key="10">
    <source>
        <dbReference type="Proteomes" id="UP000502502"/>
    </source>
</evidence>
<dbReference type="InterPro" id="IPR036890">
    <property type="entry name" value="HATPase_C_sf"/>
</dbReference>
<dbReference type="Pfam" id="PF08448">
    <property type="entry name" value="PAS_4"/>
    <property type="match status" value="1"/>
</dbReference>
<keyword evidence="4" id="KW-0808">Transferase</keyword>
<keyword evidence="10" id="KW-1185">Reference proteome</keyword>
<organism evidence="9 10">
    <name type="scientific">Sphingomonas sinipercae</name>
    <dbReference type="NCBI Taxonomy" id="2714944"/>
    <lineage>
        <taxon>Bacteria</taxon>
        <taxon>Pseudomonadati</taxon>
        <taxon>Pseudomonadota</taxon>
        <taxon>Alphaproteobacteria</taxon>
        <taxon>Sphingomonadales</taxon>
        <taxon>Sphingomonadaceae</taxon>
        <taxon>Sphingomonas</taxon>
    </lineage>
</organism>
<dbReference type="RefSeq" id="WP_166094925.1">
    <property type="nucleotide sequence ID" value="NZ_CP049871.1"/>
</dbReference>
<keyword evidence="6" id="KW-0418">Kinase</keyword>
<evidence type="ECO:0000256" key="6">
    <source>
        <dbReference type="ARBA" id="ARBA00022777"/>
    </source>
</evidence>
<dbReference type="EMBL" id="CP049871">
    <property type="protein sequence ID" value="QIL02769.1"/>
    <property type="molecule type" value="Genomic_DNA"/>
</dbReference>
<dbReference type="KEGG" id="ssin:G7078_08225"/>
<feature type="domain" description="Signal transduction histidine kinase HWE region" evidence="8">
    <location>
        <begin position="137"/>
        <end position="215"/>
    </location>
</feature>
<dbReference type="PANTHER" id="PTHR41523">
    <property type="entry name" value="TWO-COMPONENT SYSTEM SENSOR PROTEIN"/>
    <property type="match status" value="1"/>
</dbReference>
<name>A0A6G7ZPC1_9SPHN</name>
<dbReference type="CDD" id="cd00130">
    <property type="entry name" value="PAS"/>
    <property type="match status" value="1"/>
</dbReference>
<comment type="catalytic activity">
    <reaction evidence="1">
        <text>ATP + protein L-histidine = ADP + protein N-phospho-L-histidine.</text>
        <dbReference type="EC" id="2.7.13.3"/>
    </reaction>
</comment>
<keyword evidence="7" id="KW-0067">ATP-binding</keyword>
<evidence type="ECO:0000259" key="8">
    <source>
        <dbReference type="SMART" id="SM00911"/>
    </source>
</evidence>
<dbReference type="Gene3D" id="3.30.565.10">
    <property type="entry name" value="Histidine kinase-like ATPase, C-terminal domain"/>
    <property type="match status" value="1"/>
</dbReference>
<dbReference type="Proteomes" id="UP000502502">
    <property type="component" value="Chromosome"/>
</dbReference>
<dbReference type="InterPro" id="IPR013656">
    <property type="entry name" value="PAS_4"/>
</dbReference>
<dbReference type="Gene3D" id="3.30.450.20">
    <property type="entry name" value="PAS domain"/>
    <property type="match status" value="1"/>
</dbReference>
<proteinExistence type="predicted"/>
<evidence type="ECO:0000256" key="5">
    <source>
        <dbReference type="ARBA" id="ARBA00022741"/>
    </source>
</evidence>
<dbReference type="SMART" id="SM00911">
    <property type="entry name" value="HWE_HK"/>
    <property type="match status" value="1"/>
</dbReference>
<evidence type="ECO:0000256" key="1">
    <source>
        <dbReference type="ARBA" id="ARBA00000085"/>
    </source>
</evidence>